<evidence type="ECO:0000313" key="4">
    <source>
        <dbReference type="Proteomes" id="UP000034883"/>
    </source>
</evidence>
<keyword evidence="1" id="KW-0812">Transmembrane</keyword>
<gene>
    <name evidence="3" type="ORF">DB32_005523</name>
</gene>
<feature type="transmembrane region" description="Helical" evidence="1">
    <location>
        <begin position="203"/>
        <end position="222"/>
    </location>
</feature>
<dbReference type="KEGG" id="samy:DB32_005523"/>
<feature type="transmembrane region" description="Helical" evidence="1">
    <location>
        <begin position="234"/>
        <end position="256"/>
    </location>
</feature>
<dbReference type="STRING" id="927083.DB32_005523"/>
<dbReference type="OrthoDB" id="5539161at2"/>
<sequence length="266" mass="27689">MTAPRSLRPALLVLGAALLAIATALVAPTGALAQTTPPDVVRLRDGSFLRGTIVERTPERVVVMLPTGETRTYAAAEVESAGPAEMMLATPVAPPPVVALPAAPIGPPMARLRVTTDDEELSLHQLTGSATVAVWTGRGTGTARIDQYAVICNAPCDTEIPAGTYQLGIAHGTGDAQRSGRPIDLRGDVDLFLEYEDRTGIRVAGWMVFIGGMIGGTLLMTLPVLTGSYGDNTGYLIGGGVLAGVSMAVGFPLIFMNNHAEAVVRF</sequence>
<feature type="signal peptide" evidence="2">
    <location>
        <begin position="1"/>
        <end position="33"/>
    </location>
</feature>
<keyword evidence="4" id="KW-1185">Reference proteome</keyword>
<evidence type="ECO:0000313" key="3">
    <source>
        <dbReference type="EMBL" id="AKF08374.1"/>
    </source>
</evidence>
<proteinExistence type="predicted"/>
<reference evidence="3 4" key="1">
    <citation type="submission" date="2015-03" db="EMBL/GenBank/DDBJ databases">
        <title>Genome assembly of Sandaracinus amylolyticus DSM 53668.</title>
        <authorList>
            <person name="Sharma G."/>
            <person name="Subramanian S."/>
        </authorList>
    </citation>
    <scope>NUCLEOTIDE SEQUENCE [LARGE SCALE GENOMIC DNA]</scope>
    <source>
        <strain evidence="3 4">DSM 53668</strain>
    </source>
</reference>
<evidence type="ECO:0000256" key="1">
    <source>
        <dbReference type="SAM" id="Phobius"/>
    </source>
</evidence>
<keyword evidence="1" id="KW-1133">Transmembrane helix</keyword>
<accession>A0A0F6SGA9</accession>
<evidence type="ECO:0000256" key="2">
    <source>
        <dbReference type="SAM" id="SignalP"/>
    </source>
</evidence>
<name>A0A0F6SGA9_9BACT</name>
<protein>
    <submittedName>
        <fullName evidence="3">Uncharacterized protein</fullName>
    </submittedName>
</protein>
<feature type="chain" id="PRO_5002509578" evidence="2">
    <location>
        <begin position="34"/>
        <end position="266"/>
    </location>
</feature>
<organism evidence="3 4">
    <name type="scientific">Sandaracinus amylolyticus</name>
    <dbReference type="NCBI Taxonomy" id="927083"/>
    <lineage>
        <taxon>Bacteria</taxon>
        <taxon>Pseudomonadati</taxon>
        <taxon>Myxococcota</taxon>
        <taxon>Polyangia</taxon>
        <taxon>Polyangiales</taxon>
        <taxon>Sandaracinaceae</taxon>
        <taxon>Sandaracinus</taxon>
    </lineage>
</organism>
<keyword evidence="2" id="KW-0732">Signal</keyword>
<dbReference type="Proteomes" id="UP000034883">
    <property type="component" value="Chromosome"/>
</dbReference>
<dbReference type="EMBL" id="CP011125">
    <property type="protein sequence ID" value="AKF08374.1"/>
    <property type="molecule type" value="Genomic_DNA"/>
</dbReference>
<dbReference type="AlphaFoldDB" id="A0A0F6SGA9"/>
<keyword evidence="1" id="KW-0472">Membrane</keyword>
<dbReference type="RefSeq" id="WP_053235526.1">
    <property type="nucleotide sequence ID" value="NZ_CP011125.1"/>
</dbReference>